<protein>
    <recommendedName>
        <fullName evidence="6">Delta carbonic anhydrase</fullName>
    </recommendedName>
</protein>
<name>A0A6V2KCI5_9STRA</name>
<accession>A0A6V2KCI5</accession>
<evidence type="ECO:0000313" key="5">
    <source>
        <dbReference type="EMBL" id="CAE4635310.1"/>
    </source>
</evidence>
<keyword evidence="2" id="KW-0812">Transmembrane</keyword>
<dbReference type="AlphaFoldDB" id="A0A6V2KCI5"/>
<reference evidence="3" key="1">
    <citation type="submission" date="2021-01" db="EMBL/GenBank/DDBJ databases">
        <authorList>
            <person name="Corre E."/>
            <person name="Pelletier E."/>
            <person name="Niang G."/>
            <person name="Scheremetjew M."/>
            <person name="Finn R."/>
            <person name="Kale V."/>
            <person name="Holt S."/>
            <person name="Cochrane G."/>
            <person name="Meng A."/>
            <person name="Brown T."/>
            <person name="Cohen L."/>
        </authorList>
    </citation>
    <scope>NUCLEOTIDE SEQUENCE</scope>
    <source>
        <strain evidence="3">GSO104</strain>
    </source>
</reference>
<evidence type="ECO:0000256" key="2">
    <source>
        <dbReference type="SAM" id="Phobius"/>
    </source>
</evidence>
<evidence type="ECO:0000313" key="4">
    <source>
        <dbReference type="EMBL" id="CAE4635307.1"/>
    </source>
</evidence>
<dbReference type="InterPro" id="IPR018883">
    <property type="entry name" value="Delta_CA"/>
</dbReference>
<dbReference type="EMBL" id="HBNS01038020">
    <property type="protein sequence ID" value="CAE4635310.1"/>
    <property type="molecule type" value="Transcribed_RNA"/>
</dbReference>
<evidence type="ECO:0000313" key="3">
    <source>
        <dbReference type="EMBL" id="CAE4635301.1"/>
    </source>
</evidence>
<feature type="transmembrane region" description="Helical" evidence="2">
    <location>
        <begin position="23"/>
        <end position="45"/>
    </location>
</feature>
<feature type="region of interest" description="Disordered" evidence="1">
    <location>
        <begin position="1"/>
        <end position="20"/>
    </location>
</feature>
<evidence type="ECO:0008006" key="6">
    <source>
        <dbReference type="Google" id="ProtNLM"/>
    </source>
</evidence>
<gene>
    <name evidence="3" type="ORF">DBRI00130_LOCUS29690</name>
    <name evidence="4" type="ORF">DBRI00130_LOCUS29693</name>
    <name evidence="5" type="ORF">DBRI00130_LOCUS29695</name>
</gene>
<dbReference type="EMBL" id="HBNS01038018">
    <property type="protein sequence ID" value="CAE4635307.1"/>
    <property type="molecule type" value="Transcribed_RNA"/>
</dbReference>
<feature type="compositionally biased region" description="Basic and acidic residues" evidence="1">
    <location>
        <begin position="1"/>
        <end position="18"/>
    </location>
</feature>
<organism evidence="3">
    <name type="scientific">Ditylum brightwellii</name>
    <dbReference type="NCBI Taxonomy" id="49249"/>
    <lineage>
        <taxon>Eukaryota</taxon>
        <taxon>Sar</taxon>
        <taxon>Stramenopiles</taxon>
        <taxon>Ochrophyta</taxon>
        <taxon>Bacillariophyta</taxon>
        <taxon>Mediophyceae</taxon>
        <taxon>Lithodesmiophycidae</taxon>
        <taxon>Lithodesmiales</taxon>
        <taxon>Lithodesmiaceae</taxon>
        <taxon>Ditylum</taxon>
    </lineage>
</organism>
<keyword evidence="2" id="KW-0472">Membrane</keyword>
<evidence type="ECO:0000256" key="1">
    <source>
        <dbReference type="SAM" id="MobiDB-lite"/>
    </source>
</evidence>
<proteinExistence type="predicted"/>
<dbReference type="EMBL" id="HBNS01038015">
    <property type="protein sequence ID" value="CAE4635301.1"/>
    <property type="molecule type" value="Transcribed_RNA"/>
</dbReference>
<keyword evidence="2" id="KW-1133">Transmembrane helix</keyword>
<sequence>MCPSEDKYTDEGRMEESSPSKAVVPLAIVTVVSVVCMCATAIVVATQDNGSASAPLGSGSGLSNLNVILNVGDTDFATRGPPAGDNPCAGKKLDLPNIECINDAIDGKPQAGANVTKGYKGDMEVDVEPIDKPYWQSGLCPVNVHWHLGAEHYSLGEYDEAGKGPAADEKDDDHRRLAEEARLGYQCRHYDENDARFAMPYEWKHCVGMKVGETYEVHWPHSAAGSCGTVNQYQTPFYDGVFCNLDMDTLVTLGAQDIANNVGVQAQVFTIVNDETYYYPDLMRGMVVDGAMGSDIAYYTGSTTGTSRDNTICSQYSPITWQVDRKCHMVSASSFDKMCADMKAQRDDMSDDLYAHGSRVLVADEFAADNGKRLLRA</sequence>
<dbReference type="Pfam" id="PF10563">
    <property type="entry name" value="CA_like"/>
    <property type="match status" value="1"/>
</dbReference>